<keyword evidence="3" id="KW-1185">Reference proteome</keyword>
<accession>A0A077ZW10</accession>
<dbReference type="AlphaFoldDB" id="A0A077ZW10"/>
<dbReference type="InterPro" id="IPR017946">
    <property type="entry name" value="PLC-like_Pdiesterase_TIM-brl"/>
</dbReference>
<gene>
    <name evidence="2" type="primary">Contig5684.g6083</name>
    <name evidence="2" type="ORF">STYLEM_2422</name>
</gene>
<organism evidence="2 3">
    <name type="scientific">Stylonychia lemnae</name>
    <name type="common">Ciliate</name>
    <dbReference type="NCBI Taxonomy" id="5949"/>
    <lineage>
        <taxon>Eukaryota</taxon>
        <taxon>Sar</taxon>
        <taxon>Alveolata</taxon>
        <taxon>Ciliophora</taxon>
        <taxon>Intramacronucleata</taxon>
        <taxon>Spirotrichea</taxon>
        <taxon>Stichotrichia</taxon>
        <taxon>Sporadotrichida</taxon>
        <taxon>Oxytrichidae</taxon>
        <taxon>Stylonychinae</taxon>
        <taxon>Stylonychia</taxon>
    </lineage>
</organism>
<dbReference type="InterPro" id="IPR030395">
    <property type="entry name" value="GP_PDE_dom"/>
</dbReference>
<dbReference type="EMBL" id="CCKQ01002353">
    <property type="protein sequence ID" value="CDW73445.1"/>
    <property type="molecule type" value="Genomic_DNA"/>
</dbReference>
<reference evidence="2 3" key="1">
    <citation type="submission" date="2014-06" db="EMBL/GenBank/DDBJ databases">
        <authorList>
            <person name="Swart Estienne"/>
        </authorList>
    </citation>
    <scope>NUCLEOTIDE SEQUENCE [LARGE SCALE GENOMIC DNA]</scope>
    <source>
        <strain evidence="2 3">130c</strain>
    </source>
</reference>
<dbReference type="CDD" id="cd08556">
    <property type="entry name" value="GDPD"/>
    <property type="match status" value="1"/>
</dbReference>
<name>A0A077ZW10_STYLE</name>
<dbReference type="Gene3D" id="3.20.20.190">
    <property type="entry name" value="Phosphatidylinositol (PI) phosphodiesterase"/>
    <property type="match status" value="1"/>
</dbReference>
<dbReference type="OrthoDB" id="312614at2759"/>
<sequence>MRSSTQAVVEGGYTMQIQGHRGGFKPDNILPTFQKSLDNNLEAIELDVWLTKDGLIVVCHGGDDGNLKDYGLPEEFIYEWTYERLKTLDAGEGAYLPLLEEVFQLFEGKIFINIEVKGPRTESLKPKYDCDKVVAEVLGLVDKYEMHQKFLISSFNYDVLASAEKAREARKETNPHFDIIYLYNYENQPLPSPDEYLARGNGINISANHINDEVVSQVKSKGLKLGVWIRAKDYTESEETYLQMLNYGIDFICADFPLKAMATRERYFLKVE</sequence>
<dbReference type="OMA" id="RENEMCE"/>
<dbReference type="GO" id="GO:0008081">
    <property type="term" value="F:phosphoric diester hydrolase activity"/>
    <property type="evidence" value="ECO:0007669"/>
    <property type="project" value="InterPro"/>
</dbReference>
<evidence type="ECO:0000259" key="1">
    <source>
        <dbReference type="PROSITE" id="PS51704"/>
    </source>
</evidence>
<dbReference type="PROSITE" id="PS51704">
    <property type="entry name" value="GP_PDE"/>
    <property type="match status" value="1"/>
</dbReference>
<dbReference type="PANTHER" id="PTHR46211:SF1">
    <property type="entry name" value="GLYCEROPHOSPHODIESTER PHOSPHODIESTERASE, CYTOPLASMIC"/>
    <property type="match status" value="1"/>
</dbReference>
<evidence type="ECO:0000313" key="3">
    <source>
        <dbReference type="Proteomes" id="UP000039865"/>
    </source>
</evidence>
<dbReference type="GO" id="GO:0006629">
    <property type="term" value="P:lipid metabolic process"/>
    <property type="evidence" value="ECO:0007669"/>
    <property type="project" value="InterPro"/>
</dbReference>
<dbReference type="InParanoid" id="A0A077ZW10"/>
<feature type="domain" description="GP-PDE" evidence="1">
    <location>
        <begin position="5"/>
        <end position="264"/>
    </location>
</feature>
<protein>
    <submittedName>
        <fullName evidence="2">Glycerophosphoryl diester phosphodiesterase</fullName>
    </submittedName>
</protein>
<evidence type="ECO:0000313" key="2">
    <source>
        <dbReference type="EMBL" id="CDW73445.1"/>
    </source>
</evidence>
<dbReference type="PANTHER" id="PTHR46211">
    <property type="entry name" value="GLYCEROPHOSPHORYL DIESTER PHOSPHODIESTERASE"/>
    <property type="match status" value="1"/>
</dbReference>
<dbReference type="PROSITE" id="PS50007">
    <property type="entry name" value="PIPLC_X_DOMAIN"/>
    <property type="match status" value="1"/>
</dbReference>
<dbReference type="Proteomes" id="UP000039865">
    <property type="component" value="Unassembled WGS sequence"/>
</dbReference>
<proteinExistence type="predicted"/>
<dbReference type="SUPFAM" id="SSF51695">
    <property type="entry name" value="PLC-like phosphodiesterases"/>
    <property type="match status" value="1"/>
</dbReference>
<dbReference type="Pfam" id="PF03009">
    <property type="entry name" value="GDPD"/>
    <property type="match status" value="1"/>
</dbReference>